<sequence length="112" mass="13325">MNKLPLEMLDQILAYEGRFRYRNGILMCQIPKNDPRKIVLSKIIPFNYDKITDKLSVELRINNYKYFRLSNTFISTHTSSYIDIRLCTFFNCAQYDTLLAQNIIYIGFHENT</sequence>
<accession>A0A6C0HUW9</accession>
<evidence type="ECO:0000313" key="1">
    <source>
        <dbReference type="EMBL" id="QHT84087.1"/>
    </source>
</evidence>
<dbReference type="AlphaFoldDB" id="A0A6C0HUW9"/>
<organism evidence="1">
    <name type="scientific">viral metagenome</name>
    <dbReference type="NCBI Taxonomy" id="1070528"/>
    <lineage>
        <taxon>unclassified sequences</taxon>
        <taxon>metagenomes</taxon>
        <taxon>organismal metagenomes</taxon>
    </lineage>
</organism>
<name>A0A6C0HUW9_9ZZZZ</name>
<protein>
    <submittedName>
        <fullName evidence="1">Uncharacterized protein</fullName>
    </submittedName>
</protein>
<proteinExistence type="predicted"/>
<dbReference type="EMBL" id="MN740015">
    <property type="protein sequence ID" value="QHT84087.1"/>
    <property type="molecule type" value="Genomic_DNA"/>
</dbReference>
<reference evidence="1" key="1">
    <citation type="journal article" date="2020" name="Nature">
        <title>Giant virus diversity and host interactions through global metagenomics.</title>
        <authorList>
            <person name="Schulz F."/>
            <person name="Roux S."/>
            <person name="Paez-Espino D."/>
            <person name="Jungbluth S."/>
            <person name="Walsh D.A."/>
            <person name="Denef V.J."/>
            <person name="McMahon K.D."/>
            <person name="Konstantinidis K.T."/>
            <person name="Eloe-Fadrosh E.A."/>
            <person name="Kyrpides N.C."/>
            <person name="Woyke T."/>
        </authorList>
    </citation>
    <scope>NUCLEOTIDE SEQUENCE</scope>
    <source>
        <strain evidence="1">GVMAG-M-3300023184-16</strain>
    </source>
</reference>